<dbReference type="CDD" id="cd00637">
    <property type="entry name" value="7tm_classA_rhodopsin-like"/>
    <property type="match status" value="1"/>
</dbReference>
<dbReference type="GO" id="GO:0004930">
    <property type="term" value="F:G protein-coupled receptor activity"/>
    <property type="evidence" value="ECO:0007669"/>
    <property type="project" value="UniProtKB-KW"/>
</dbReference>
<dbReference type="AlphaFoldDB" id="A0A814LHX9"/>
<dbReference type="Proteomes" id="UP000663882">
    <property type="component" value="Unassembled WGS sequence"/>
</dbReference>
<evidence type="ECO:0000256" key="8">
    <source>
        <dbReference type="ARBA" id="ARBA00023224"/>
    </source>
</evidence>
<dbReference type="EMBL" id="CAJNOU010004029">
    <property type="protein sequence ID" value="CAF1423107.1"/>
    <property type="molecule type" value="Genomic_DNA"/>
</dbReference>
<dbReference type="SUPFAM" id="SSF81321">
    <property type="entry name" value="Family A G protein-coupled receptor-like"/>
    <property type="match status" value="1"/>
</dbReference>
<dbReference type="OrthoDB" id="10057171at2759"/>
<gene>
    <name evidence="11" type="ORF">RFH988_LOCUS17400</name>
    <name evidence="12" type="ORF">SEV965_LOCUS32387</name>
</gene>
<evidence type="ECO:0000256" key="1">
    <source>
        <dbReference type="ARBA" id="ARBA00004651"/>
    </source>
</evidence>
<feature type="transmembrane region" description="Helical" evidence="9">
    <location>
        <begin position="12"/>
        <end position="35"/>
    </location>
</feature>
<name>A0A814LHX9_9BILA</name>
<organism evidence="11 13">
    <name type="scientific">Rotaria sordida</name>
    <dbReference type="NCBI Taxonomy" id="392033"/>
    <lineage>
        <taxon>Eukaryota</taxon>
        <taxon>Metazoa</taxon>
        <taxon>Spiralia</taxon>
        <taxon>Gnathifera</taxon>
        <taxon>Rotifera</taxon>
        <taxon>Eurotatoria</taxon>
        <taxon>Bdelloidea</taxon>
        <taxon>Philodinida</taxon>
        <taxon>Philodinidae</taxon>
        <taxon>Rotaria</taxon>
    </lineage>
</organism>
<dbReference type="PANTHER" id="PTHR24228">
    <property type="entry name" value="B2 BRADYKININ RECEPTOR/ANGIOTENSIN II RECEPTOR"/>
    <property type="match status" value="1"/>
</dbReference>
<comment type="subcellular location">
    <subcellularLocation>
        <location evidence="1">Cell membrane</location>
        <topology evidence="1">Multi-pass membrane protein</topology>
    </subcellularLocation>
</comment>
<dbReference type="Gene3D" id="1.20.1070.10">
    <property type="entry name" value="Rhodopsin 7-helix transmembrane proteins"/>
    <property type="match status" value="1"/>
</dbReference>
<dbReference type="Pfam" id="PF00001">
    <property type="entry name" value="7tm_1"/>
    <property type="match status" value="1"/>
</dbReference>
<dbReference type="InterPro" id="IPR000276">
    <property type="entry name" value="GPCR_Rhodpsn"/>
</dbReference>
<keyword evidence="2" id="KW-1003">Cell membrane</keyword>
<dbReference type="PROSITE" id="PS50262">
    <property type="entry name" value="G_PROTEIN_RECEP_F1_2"/>
    <property type="match status" value="1"/>
</dbReference>
<accession>A0A814LHX9</accession>
<proteinExistence type="predicted"/>
<feature type="transmembrane region" description="Helical" evidence="9">
    <location>
        <begin position="47"/>
        <end position="68"/>
    </location>
</feature>
<comment type="caution">
    <text evidence="11">The sequence shown here is derived from an EMBL/GenBank/DDBJ whole genome shotgun (WGS) entry which is preliminary data.</text>
</comment>
<feature type="transmembrane region" description="Helical" evidence="9">
    <location>
        <begin position="225"/>
        <end position="245"/>
    </location>
</feature>
<evidence type="ECO:0000259" key="10">
    <source>
        <dbReference type="PROSITE" id="PS50262"/>
    </source>
</evidence>
<dbReference type="GO" id="GO:0005886">
    <property type="term" value="C:plasma membrane"/>
    <property type="evidence" value="ECO:0007669"/>
    <property type="project" value="UniProtKB-SubCell"/>
</dbReference>
<dbReference type="Proteomes" id="UP000663889">
    <property type="component" value="Unassembled WGS sequence"/>
</dbReference>
<evidence type="ECO:0000313" key="11">
    <source>
        <dbReference type="EMBL" id="CAF1063817.1"/>
    </source>
</evidence>
<evidence type="ECO:0000256" key="6">
    <source>
        <dbReference type="ARBA" id="ARBA00023136"/>
    </source>
</evidence>
<feature type="domain" description="G-protein coupled receptors family 1 profile" evidence="10">
    <location>
        <begin position="25"/>
        <end position="277"/>
    </location>
</feature>
<feature type="transmembrane region" description="Helical" evidence="9">
    <location>
        <begin position="126"/>
        <end position="150"/>
    </location>
</feature>
<feature type="transmembrane region" description="Helical" evidence="9">
    <location>
        <begin position="265"/>
        <end position="284"/>
    </location>
</feature>
<evidence type="ECO:0000256" key="7">
    <source>
        <dbReference type="ARBA" id="ARBA00023170"/>
    </source>
</evidence>
<feature type="transmembrane region" description="Helical" evidence="9">
    <location>
        <begin position="88"/>
        <end position="106"/>
    </location>
</feature>
<evidence type="ECO:0000256" key="9">
    <source>
        <dbReference type="SAM" id="Phobius"/>
    </source>
</evidence>
<evidence type="ECO:0000256" key="3">
    <source>
        <dbReference type="ARBA" id="ARBA00022692"/>
    </source>
</evidence>
<keyword evidence="8" id="KW-0807">Transducer</keyword>
<feature type="transmembrane region" description="Helical" evidence="9">
    <location>
        <begin position="180"/>
        <end position="204"/>
    </location>
</feature>
<evidence type="ECO:0000256" key="5">
    <source>
        <dbReference type="ARBA" id="ARBA00023040"/>
    </source>
</evidence>
<dbReference type="PANTHER" id="PTHR24228:SF59">
    <property type="entry name" value="NEUROPEPTIDE RECEPTOR 15"/>
    <property type="match status" value="1"/>
</dbReference>
<reference evidence="11" key="1">
    <citation type="submission" date="2021-02" db="EMBL/GenBank/DDBJ databases">
        <authorList>
            <person name="Nowell W R."/>
        </authorList>
    </citation>
    <scope>NUCLEOTIDE SEQUENCE</scope>
</reference>
<keyword evidence="5" id="KW-0297">G-protein coupled receptor</keyword>
<sequence>MVDISISFIERFWIYLISNLASIICSIFVLYYFLFNRKLRRSLHNHVIIVLLIINLITEITDIPWILYYYKNGVVWIFSPLFCQFWKFIDGSTYVTIARLVAWTSIERYILIYNDNWMSTKKKKILLHYMPISIIVIYGFILYIIINFFLSCNHPYYSTKIFCGFYSCAHDSRGYSMFEFITGGITNGIIIAIFSLSLIIRLIIQKHRVNQQVKWRKHRKMVIQLISIILLFYIFYLPNVITGILSNCGVPWSYMENFVAYGQFFSYYIHFLLPFVCAGTLPNLKNKIKNIFRLSLCHKHNTVEPIQNTIQRRAIDQNGNFNRNY</sequence>
<keyword evidence="7" id="KW-0675">Receptor</keyword>
<evidence type="ECO:0000256" key="2">
    <source>
        <dbReference type="ARBA" id="ARBA00022475"/>
    </source>
</evidence>
<keyword evidence="6 9" id="KW-0472">Membrane</keyword>
<protein>
    <recommendedName>
        <fullName evidence="10">G-protein coupled receptors family 1 profile domain-containing protein</fullName>
    </recommendedName>
</protein>
<evidence type="ECO:0000256" key="4">
    <source>
        <dbReference type="ARBA" id="ARBA00022989"/>
    </source>
</evidence>
<dbReference type="InterPro" id="IPR017452">
    <property type="entry name" value="GPCR_Rhodpsn_7TM"/>
</dbReference>
<evidence type="ECO:0000313" key="13">
    <source>
        <dbReference type="Proteomes" id="UP000663882"/>
    </source>
</evidence>
<dbReference type="EMBL" id="CAJNOO010000929">
    <property type="protein sequence ID" value="CAF1063817.1"/>
    <property type="molecule type" value="Genomic_DNA"/>
</dbReference>
<keyword evidence="4 9" id="KW-1133">Transmembrane helix</keyword>
<keyword evidence="3 9" id="KW-0812">Transmembrane</keyword>
<evidence type="ECO:0000313" key="12">
    <source>
        <dbReference type="EMBL" id="CAF1423107.1"/>
    </source>
</evidence>